<dbReference type="PANTHER" id="PTHR33647:SF16">
    <property type="match status" value="1"/>
</dbReference>
<reference evidence="3" key="1">
    <citation type="journal article" date="2023" name="Proc. Natl. Acad. Sci. U.S.A.">
        <title>Genomic and structural basis for evolution of tropane alkaloid biosynthesis.</title>
        <authorList>
            <person name="Wanga Y.-J."/>
            <person name="Taina T."/>
            <person name="Yua J.-Y."/>
            <person name="Lia J."/>
            <person name="Xua B."/>
            <person name="Chenc J."/>
            <person name="D'Auriad J.C."/>
            <person name="Huanga J.-P."/>
            <person name="Huanga S.-X."/>
        </authorList>
    </citation>
    <scope>NUCLEOTIDE SEQUENCE [LARGE SCALE GENOMIC DNA]</scope>
    <source>
        <strain evidence="3">cv. KIB-2019</strain>
    </source>
</reference>
<feature type="compositionally biased region" description="Polar residues" evidence="1">
    <location>
        <begin position="103"/>
        <end position="113"/>
    </location>
</feature>
<dbReference type="EMBL" id="JAJAGQ010000003">
    <property type="protein sequence ID" value="KAJ8567810.1"/>
    <property type="molecule type" value="Genomic_DNA"/>
</dbReference>
<evidence type="ECO:0000313" key="3">
    <source>
        <dbReference type="Proteomes" id="UP001152561"/>
    </source>
</evidence>
<protein>
    <submittedName>
        <fullName evidence="2">Uncharacterized protein</fullName>
    </submittedName>
</protein>
<dbReference type="OrthoDB" id="1301107at2759"/>
<feature type="region of interest" description="Disordered" evidence="1">
    <location>
        <begin position="39"/>
        <end position="59"/>
    </location>
</feature>
<proteinExistence type="predicted"/>
<comment type="caution">
    <text evidence="2">The sequence shown here is derived from an EMBL/GenBank/DDBJ whole genome shotgun (WGS) entry which is preliminary data.</text>
</comment>
<evidence type="ECO:0000313" key="2">
    <source>
        <dbReference type="EMBL" id="KAJ8567810.1"/>
    </source>
</evidence>
<sequence length="127" mass="14184">MGNCCLKHGSNMVYAGDDDDEWECVAPKNLVAEKERLFSSSSSSLSSSSSSSSFSSSTVNYREVKIRITKKELEKILAGKFDNMEEVTMEQLLSGFLNSSKNSFGSSENIQRQRSWRPRLQSIPEAN</sequence>
<gene>
    <name evidence="2" type="ORF">K7X08_020018</name>
</gene>
<name>A0A9Q1RQB2_9SOLA</name>
<feature type="region of interest" description="Disordered" evidence="1">
    <location>
        <begin position="103"/>
        <end position="127"/>
    </location>
</feature>
<dbReference type="Proteomes" id="UP001152561">
    <property type="component" value="Unassembled WGS sequence"/>
</dbReference>
<feature type="compositionally biased region" description="Low complexity" evidence="1">
    <location>
        <begin position="39"/>
        <end position="57"/>
    </location>
</feature>
<dbReference type="AlphaFoldDB" id="A0A9Q1RQB2"/>
<keyword evidence="3" id="KW-1185">Reference proteome</keyword>
<organism evidence="2 3">
    <name type="scientific">Anisodus acutangulus</name>
    <dbReference type="NCBI Taxonomy" id="402998"/>
    <lineage>
        <taxon>Eukaryota</taxon>
        <taxon>Viridiplantae</taxon>
        <taxon>Streptophyta</taxon>
        <taxon>Embryophyta</taxon>
        <taxon>Tracheophyta</taxon>
        <taxon>Spermatophyta</taxon>
        <taxon>Magnoliopsida</taxon>
        <taxon>eudicotyledons</taxon>
        <taxon>Gunneridae</taxon>
        <taxon>Pentapetalae</taxon>
        <taxon>asterids</taxon>
        <taxon>lamiids</taxon>
        <taxon>Solanales</taxon>
        <taxon>Solanaceae</taxon>
        <taxon>Solanoideae</taxon>
        <taxon>Hyoscyameae</taxon>
        <taxon>Anisodus</taxon>
    </lineage>
</organism>
<dbReference type="PANTHER" id="PTHR33647">
    <property type="entry name" value="OS01G0793900 PROTEIN"/>
    <property type="match status" value="1"/>
</dbReference>
<accession>A0A9Q1RQB2</accession>
<evidence type="ECO:0000256" key="1">
    <source>
        <dbReference type="SAM" id="MobiDB-lite"/>
    </source>
</evidence>